<dbReference type="Gene3D" id="3.80.10.10">
    <property type="entry name" value="Ribonuclease Inhibitor"/>
    <property type="match status" value="1"/>
</dbReference>
<dbReference type="PANTHER" id="PTHR48065:SF23">
    <property type="entry name" value="LEUCINE-RICH REPEAT-CONTAINING N-TERMINAL PLANT-TYPE DOMAIN-CONTAINING PROTEIN"/>
    <property type="match status" value="1"/>
</dbReference>
<dbReference type="Proteomes" id="UP001370490">
    <property type="component" value="Unassembled WGS sequence"/>
</dbReference>
<accession>A0AAN8UZB9</accession>
<evidence type="ECO:0000313" key="1">
    <source>
        <dbReference type="EMBL" id="KAK6925763.1"/>
    </source>
</evidence>
<protein>
    <submittedName>
        <fullName evidence="1">Uncharacterized protein</fullName>
    </submittedName>
</protein>
<dbReference type="SUPFAM" id="SSF52058">
    <property type="entry name" value="L domain-like"/>
    <property type="match status" value="1"/>
</dbReference>
<reference evidence="1 2" key="1">
    <citation type="submission" date="2023-12" db="EMBL/GenBank/DDBJ databases">
        <title>A high-quality genome assembly for Dillenia turbinata (Dilleniales).</title>
        <authorList>
            <person name="Chanderbali A."/>
        </authorList>
    </citation>
    <scope>NUCLEOTIDE SEQUENCE [LARGE SCALE GENOMIC DNA]</scope>
    <source>
        <strain evidence="1">LSX21</strain>
        <tissue evidence="1">Leaf</tissue>
    </source>
</reference>
<name>A0AAN8UZB9_9MAGN</name>
<dbReference type="PANTHER" id="PTHR48065">
    <property type="entry name" value="OS10G0469600 PROTEIN"/>
    <property type="match status" value="1"/>
</dbReference>
<dbReference type="InterPro" id="IPR032675">
    <property type="entry name" value="LRR_dom_sf"/>
</dbReference>
<proteinExistence type="predicted"/>
<dbReference type="PRINTS" id="PR00019">
    <property type="entry name" value="LEURICHRPT"/>
</dbReference>
<gene>
    <name evidence="1" type="ORF">RJ641_007482</name>
</gene>
<sequence>MQTCSLTGEIPHWVSMQKTLDFLDLSKSNLKGTFLEWLVEMQVSGIILSDNKLTGIISGELPENIGDANEMMILMLAGNNFSGQIPKSIANIYRLLLLDLSKNRFTATGNSFPVFDPNGFLAYLEHSDLHDNKIPSELPDVLSQISTLQILDFRNNSLQVDWKRSRQGLPSHSHGIYSIGGLESVERLDLSKNKLSGSIPQTLAKLQEFSTLDLSNNELVGLIPVGGQRNTMNDPNNFANNSGLCGVQIRATSKQLHFFFVPTKKGEEFKAYPVDVGGHNEAQLERAVRGSTASIASAVVVETSVEGIWTKRAGADGTCKARGAEARGSGMMRADEGLTVKGGVENVGRDGEGNMEMQRACERLWKGHPQS</sequence>
<comment type="caution">
    <text evidence="1">The sequence shown here is derived from an EMBL/GenBank/DDBJ whole genome shotgun (WGS) entry which is preliminary data.</text>
</comment>
<dbReference type="AlphaFoldDB" id="A0AAN8UZB9"/>
<dbReference type="InterPro" id="IPR001611">
    <property type="entry name" value="Leu-rich_rpt"/>
</dbReference>
<organism evidence="1 2">
    <name type="scientific">Dillenia turbinata</name>
    <dbReference type="NCBI Taxonomy" id="194707"/>
    <lineage>
        <taxon>Eukaryota</taxon>
        <taxon>Viridiplantae</taxon>
        <taxon>Streptophyta</taxon>
        <taxon>Embryophyta</taxon>
        <taxon>Tracheophyta</taxon>
        <taxon>Spermatophyta</taxon>
        <taxon>Magnoliopsida</taxon>
        <taxon>eudicotyledons</taxon>
        <taxon>Gunneridae</taxon>
        <taxon>Pentapetalae</taxon>
        <taxon>Dilleniales</taxon>
        <taxon>Dilleniaceae</taxon>
        <taxon>Dillenia</taxon>
    </lineage>
</organism>
<dbReference type="EMBL" id="JBAMMX010000015">
    <property type="protein sequence ID" value="KAK6925763.1"/>
    <property type="molecule type" value="Genomic_DNA"/>
</dbReference>
<evidence type="ECO:0000313" key="2">
    <source>
        <dbReference type="Proteomes" id="UP001370490"/>
    </source>
</evidence>
<dbReference type="Pfam" id="PF00560">
    <property type="entry name" value="LRR_1"/>
    <property type="match status" value="1"/>
</dbReference>
<keyword evidence="2" id="KW-1185">Reference proteome</keyword>